<feature type="region of interest" description="Disordered" evidence="1">
    <location>
        <begin position="88"/>
        <end position="110"/>
    </location>
</feature>
<dbReference type="AlphaFoldDB" id="A0A183SL51"/>
<reference evidence="2 3" key="2">
    <citation type="submission" date="2018-11" db="EMBL/GenBank/DDBJ databases">
        <authorList>
            <consortium name="Pathogen Informatics"/>
        </authorList>
    </citation>
    <scope>NUCLEOTIDE SEQUENCE [LARGE SCALE GENOMIC DNA]</scope>
    <source>
        <strain evidence="2 3">NST_G2</strain>
    </source>
</reference>
<gene>
    <name evidence="2" type="ORF">SSLN_LOCUS4949</name>
</gene>
<reference evidence="4" key="1">
    <citation type="submission" date="2016-06" db="UniProtKB">
        <authorList>
            <consortium name="WormBaseParasite"/>
        </authorList>
    </citation>
    <scope>IDENTIFICATION</scope>
</reference>
<dbReference type="Gene3D" id="3.60.10.10">
    <property type="entry name" value="Endonuclease/exonuclease/phosphatase"/>
    <property type="match status" value="1"/>
</dbReference>
<organism evidence="4">
    <name type="scientific">Schistocephalus solidus</name>
    <name type="common">Tapeworm</name>
    <dbReference type="NCBI Taxonomy" id="70667"/>
    <lineage>
        <taxon>Eukaryota</taxon>
        <taxon>Metazoa</taxon>
        <taxon>Spiralia</taxon>
        <taxon>Lophotrochozoa</taxon>
        <taxon>Platyhelminthes</taxon>
        <taxon>Cestoda</taxon>
        <taxon>Eucestoda</taxon>
        <taxon>Diphyllobothriidea</taxon>
        <taxon>Diphyllobothriidae</taxon>
        <taxon>Schistocephalus</taxon>
    </lineage>
</organism>
<evidence type="ECO:0000313" key="3">
    <source>
        <dbReference type="Proteomes" id="UP000275846"/>
    </source>
</evidence>
<evidence type="ECO:0000313" key="2">
    <source>
        <dbReference type="EMBL" id="VDL91334.1"/>
    </source>
</evidence>
<dbReference type="InterPro" id="IPR036691">
    <property type="entry name" value="Endo/exonu/phosph_ase_sf"/>
</dbReference>
<protein>
    <submittedName>
        <fullName evidence="4">Endo/exonuclease/phosphatase domain-containing protein</fullName>
    </submittedName>
</protein>
<name>A0A183SL51_SCHSO</name>
<proteinExistence type="predicted"/>
<evidence type="ECO:0000256" key="1">
    <source>
        <dbReference type="SAM" id="MobiDB-lite"/>
    </source>
</evidence>
<sequence length="218" mass="23273">MKDGTLLHFELEEPFLEPRFQSVQIILKGFLIVRSGGELSCGRRYLVPNSHLWFLEVGFFAATTPLATVTTGGLNQVRVSGALWASTPGMSDSQTSQLPPLKKSYGGDDSNPGINDRLMGLRLSLRADKFASIISAYALPMMSSDVAMGKFHEDLHTLLATVPKEDKLIVLGDFNARVGTDHAAWQGALAPHGLGVGARPGAAPVVPATCAVSNLRSS</sequence>
<dbReference type="EMBL" id="UYSU01033063">
    <property type="protein sequence ID" value="VDL91334.1"/>
    <property type="molecule type" value="Genomic_DNA"/>
</dbReference>
<accession>A0A183SL51</accession>
<evidence type="ECO:0000313" key="4">
    <source>
        <dbReference type="WBParaSite" id="SSLN_0000510801-mRNA-1"/>
    </source>
</evidence>
<dbReference type="OrthoDB" id="10030815at2759"/>
<dbReference type="WBParaSite" id="SSLN_0000510801-mRNA-1">
    <property type="protein sequence ID" value="SSLN_0000510801-mRNA-1"/>
    <property type="gene ID" value="SSLN_0000510801"/>
</dbReference>
<dbReference type="Proteomes" id="UP000275846">
    <property type="component" value="Unassembled WGS sequence"/>
</dbReference>
<dbReference type="SUPFAM" id="SSF56219">
    <property type="entry name" value="DNase I-like"/>
    <property type="match status" value="1"/>
</dbReference>
<keyword evidence="3" id="KW-1185">Reference proteome</keyword>
<feature type="compositionally biased region" description="Polar residues" evidence="1">
    <location>
        <begin position="88"/>
        <end position="98"/>
    </location>
</feature>